<dbReference type="SUPFAM" id="SSF54001">
    <property type="entry name" value="Cysteine proteinases"/>
    <property type="match status" value="1"/>
</dbReference>
<dbReference type="GO" id="GO:0008234">
    <property type="term" value="F:cysteine-type peptidase activity"/>
    <property type="evidence" value="ECO:0007669"/>
    <property type="project" value="InterPro"/>
</dbReference>
<dbReference type="InterPro" id="IPR025661">
    <property type="entry name" value="Pept_asp_AS"/>
</dbReference>
<accession>A0A5J4WF34</accession>
<dbReference type="AlphaFoldDB" id="A0A5J4WF34"/>
<dbReference type="Proteomes" id="UP000324800">
    <property type="component" value="Unassembled WGS sequence"/>
</dbReference>
<protein>
    <recommendedName>
        <fullName evidence="3">Peptidase C1A papain C-terminal domain-containing protein</fullName>
    </recommendedName>
</protein>
<dbReference type="PROSITE" id="PS00640">
    <property type="entry name" value="THIOL_PROTEASE_ASN"/>
    <property type="match status" value="1"/>
</dbReference>
<proteinExistence type="inferred from homology"/>
<evidence type="ECO:0000256" key="1">
    <source>
        <dbReference type="ARBA" id="ARBA00008455"/>
    </source>
</evidence>
<comment type="similarity">
    <text evidence="1">Belongs to the peptidase C1 family.</text>
</comment>
<dbReference type="CDD" id="cd02248">
    <property type="entry name" value="Peptidase_C1A"/>
    <property type="match status" value="1"/>
</dbReference>
<organism evidence="4 5">
    <name type="scientific">Streblomastix strix</name>
    <dbReference type="NCBI Taxonomy" id="222440"/>
    <lineage>
        <taxon>Eukaryota</taxon>
        <taxon>Metamonada</taxon>
        <taxon>Preaxostyla</taxon>
        <taxon>Oxymonadida</taxon>
        <taxon>Streblomastigidae</taxon>
        <taxon>Streblomastix</taxon>
    </lineage>
</organism>
<dbReference type="InterPro" id="IPR013128">
    <property type="entry name" value="Peptidase_C1A"/>
</dbReference>
<name>A0A5J4WF34_9EUKA</name>
<reference evidence="4 5" key="1">
    <citation type="submission" date="2019-03" db="EMBL/GenBank/DDBJ databases">
        <title>Single cell metagenomics reveals metabolic interactions within the superorganism composed of flagellate Streblomastix strix and complex community of Bacteroidetes bacteria on its surface.</title>
        <authorList>
            <person name="Treitli S.C."/>
            <person name="Kolisko M."/>
            <person name="Husnik F."/>
            <person name="Keeling P."/>
            <person name="Hampl V."/>
        </authorList>
    </citation>
    <scope>NUCLEOTIDE SEQUENCE [LARGE SCALE GENOMIC DNA]</scope>
    <source>
        <strain evidence="4">ST1C</strain>
    </source>
</reference>
<dbReference type="PROSITE" id="PS00139">
    <property type="entry name" value="THIOL_PROTEASE_CYS"/>
    <property type="match status" value="1"/>
</dbReference>
<feature type="domain" description="Peptidase C1A papain C-terminal" evidence="3">
    <location>
        <begin position="32"/>
        <end position="303"/>
    </location>
</feature>
<sequence>MIAHASLIFLILVANNAFARLTFHLKVNTAQLPDTFDWRSESSEAGTAFTSVLDQKNCGGCWAFSTVDSAGAWLQLQTNGTNETVQAPMSPQHQLDCDKRRISYFGEDVTQAGCNGGLILTSFRELALELGSLEDQCQPFIGIYKKWSNETNYFRPINFWVFDYDADIDYKSVGKKRPPYYQNAQYVWPLVRPSHITDAFKEIIYNCGPSSVSFQSCHSFQQYRSGSGENISIYEENNDEMMLQNYYGCGGHAVTIYGWGVKNDQEYWIVKNSWGPSFGDRGFFYIRAGLEDYDFEQEISSFCPKDVFFSDSVDEDGEMEFGFYDWTLQNGTHIDFIRNETGDEPWVVYDPSVIEEPSEDGDLFNWTVFNMGLLKGTKLGIFGTLLFSSLFSQFL</sequence>
<dbReference type="GO" id="GO:0006508">
    <property type="term" value="P:proteolysis"/>
    <property type="evidence" value="ECO:0007669"/>
    <property type="project" value="InterPro"/>
</dbReference>
<gene>
    <name evidence="4" type="ORF">EZS28_010879</name>
</gene>
<evidence type="ECO:0000259" key="3">
    <source>
        <dbReference type="SMART" id="SM00645"/>
    </source>
</evidence>
<dbReference type="PANTHER" id="PTHR12411">
    <property type="entry name" value="CYSTEINE PROTEASE FAMILY C1-RELATED"/>
    <property type="match status" value="1"/>
</dbReference>
<dbReference type="Gene3D" id="3.90.70.10">
    <property type="entry name" value="Cysteine proteinases"/>
    <property type="match status" value="1"/>
</dbReference>
<dbReference type="InterPro" id="IPR039417">
    <property type="entry name" value="Peptidase_C1A_papain-like"/>
</dbReference>
<dbReference type="EMBL" id="SNRW01002189">
    <property type="protein sequence ID" value="KAA6393594.1"/>
    <property type="molecule type" value="Genomic_DNA"/>
</dbReference>
<evidence type="ECO:0000313" key="4">
    <source>
        <dbReference type="EMBL" id="KAA6393594.1"/>
    </source>
</evidence>
<feature type="signal peptide" evidence="2">
    <location>
        <begin position="1"/>
        <end position="19"/>
    </location>
</feature>
<evidence type="ECO:0000256" key="2">
    <source>
        <dbReference type="SAM" id="SignalP"/>
    </source>
</evidence>
<dbReference type="SMART" id="SM00645">
    <property type="entry name" value="Pept_C1"/>
    <property type="match status" value="1"/>
</dbReference>
<keyword evidence="2" id="KW-0732">Signal</keyword>
<dbReference type="OrthoDB" id="10253408at2759"/>
<evidence type="ECO:0000313" key="5">
    <source>
        <dbReference type="Proteomes" id="UP000324800"/>
    </source>
</evidence>
<dbReference type="InterPro" id="IPR000169">
    <property type="entry name" value="Pept_cys_AS"/>
</dbReference>
<dbReference type="PRINTS" id="PR00705">
    <property type="entry name" value="PAPAIN"/>
</dbReference>
<dbReference type="InterPro" id="IPR000668">
    <property type="entry name" value="Peptidase_C1A_C"/>
</dbReference>
<dbReference type="Pfam" id="PF00112">
    <property type="entry name" value="Peptidase_C1"/>
    <property type="match status" value="1"/>
</dbReference>
<feature type="chain" id="PRO_5023844977" description="Peptidase C1A papain C-terminal domain-containing protein" evidence="2">
    <location>
        <begin position="20"/>
        <end position="395"/>
    </location>
</feature>
<comment type="caution">
    <text evidence="4">The sequence shown here is derived from an EMBL/GenBank/DDBJ whole genome shotgun (WGS) entry which is preliminary data.</text>
</comment>
<dbReference type="InterPro" id="IPR038765">
    <property type="entry name" value="Papain-like_cys_pep_sf"/>
</dbReference>